<dbReference type="EMBL" id="FOND01000017">
    <property type="protein sequence ID" value="SFF57217.1"/>
    <property type="molecule type" value="Genomic_DNA"/>
</dbReference>
<dbReference type="AlphaFoldDB" id="A0A1I2JVV9"/>
<dbReference type="CDD" id="cd16278">
    <property type="entry name" value="metallo-hydrolase-like_MBL-fold"/>
    <property type="match status" value="1"/>
</dbReference>
<dbReference type="Proteomes" id="UP000198589">
    <property type="component" value="Unassembled WGS sequence"/>
</dbReference>
<dbReference type="Pfam" id="PF17778">
    <property type="entry name" value="WHD_BLACT"/>
    <property type="match status" value="1"/>
</dbReference>
<dbReference type="InterPro" id="IPR001279">
    <property type="entry name" value="Metallo-B-lactamas"/>
</dbReference>
<evidence type="ECO:0000313" key="2">
    <source>
        <dbReference type="EMBL" id="SFF57217.1"/>
    </source>
</evidence>
<protein>
    <submittedName>
        <fullName evidence="2">Glyoxylase, beta-lactamase superfamily II</fullName>
    </submittedName>
</protein>
<dbReference type="Gene3D" id="3.60.15.10">
    <property type="entry name" value="Ribonuclease Z/Hydroxyacylglutathione hydrolase-like"/>
    <property type="match status" value="1"/>
</dbReference>
<accession>A0A1I2JVV9</accession>
<dbReference type="PANTHER" id="PTHR23131:SF0">
    <property type="entry name" value="ENDORIBONUCLEASE LACTB2"/>
    <property type="match status" value="1"/>
</dbReference>
<evidence type="ECO:0000313" key="3">
    <source>
        <dbReference type="Proteomes" id="UP000198589"/>
    </source>
</evidence>
<dbReference type="PANTHER" id="PTHR23131">
    <property type="entry name" value="ENDORIBONUCLEASE LACTB2"/>
    <property type="match status" value="1"/>
</dbReference>
<name>A0A1I2JVV9_9ACTN</name>
<dbReference type="InterPro" id="IPR036388">
    <property type="entry name" value="WH-like_DNA-bd_sf"/>
</dbReference>
<gene>
    <name evidence="2" type="ORF">SAMN05216574_11779</name>
</gene>
<sequence>MPGVDAPADPRASWSLPALGELPRTAELEPLVTRVLAPNPSGMTLDGTNTYVVGAPGSGQAVLVDPGPDDPAHLAAVEAVLAARDARCVAVLVTHHHGDHAEAALPWGSHFGAPVAAGSAQVAGPGGRVLDHGDRLRQAGTTLDVVATPGHTSDHLAFRLESGAVLVGDHVLGRGTSVVTHPEGDVVAYLESLRRVHDLGPSALYCGHGPELTEDPGAVLGYYLAHRAYREHQLLAALGRGPAGVDDLVAEIYAQVPRAVWPAAAQSTRATLDKLVAEGRVVWWGADESDADRVRLA</sequence>
<dbReference type="SUPFAM" id="SSF56281">
    <property type="entry name" value="Metallo-hydrolase/oxidoreductase"/>
    <property type="match status" value="1"/>
</dbReference>
<evidence type="ECO:0000259" key="1">
    <source>
        <dbReference type="SMART" id="SM00849"/>
    </source>
</evidence>
<feature type="domain" description="Metallo-beta-lactamase" evidence="1">
    <location>
        <begin position="47"/>
        <end position="208"/>
    </location>
</feature>
<keyword evidence="3" id="KW-1185">Reference proteome</keyword>
<dbReference type="SMART" id="SM00849">
    <property type="entry name" value="Lactamase_B"/>
    <property type="match status" value="1"/>
</dbReference>
<dbReference type="Pfam" id="PF00753">
    <property type="entry name" value="Lactamase_B"/>
    <property type="match status" value="1"/>
</dbReference>
<dbReference type="InterPro" id="IPR041516">
    <property type="entry name" value="LACTB2_WH"/>
</dbReference>
<organism evidence="2 3">
    <name type="scientific">Blastococcus tunisiensis</name>
    <dbReference type="NCBI Taxonomy" id="1798228"/>
    <lineage>
        <taxon>Bacteria</taxon>
        <taxon>Bacillati</taxon>
        <taxon>Actinomycetota</taxon>
        <taxon>Actinomycetes</taxon>
        <taxon>Geodermatophilales</taxon>
        <taxon>Geodermatophilaceae</taxon>
        <taxon>Blastococcus</taxon>
    </lineage>
</organism>
<dbReference type="InterPro" id="IPR050662">
    <property type="entry name" value="Sec-metab_biosynth-thioest"/>
</dbReference>
<dbReference type="STRING" id="1798228.SAMN05216574_11779"/>
<dbReference type="InterPro" id="IPR036866">
    <property type="entry name" value="RibonucZ/Hydroxyglut_hydro"/>
</dbReference>
<reference evidence="3" key="1">
    <citation type="submission" date="2016-10" db="EMBL/GenBank/DDBJ databases">
        <authorList>
            <person name="Varghese N."/>
            <person name="Submissions S."/>
        </authorList>
    </citation>
    <scope>NUCLEOTIDE SEQUENCE [LARGE SCALE GENOMIC DNA]</scope>
    <source>
        <strain evidence="3">DSM 46838</strain>
    </source>
</reference>
<proteinExistence type="predicted"/>
<dbReference type="Gene3D" id="1.10.10.10">
    <property type="entry name" value="Winged helix-like DNA-binding domain superfamily/Winged helix DNA-binding domain"/>
    <property type="match status" value="1"/>
</dbReference>